<keyword evidence="6 8" id="KW-0472">Membrane</keyword>
<evidence type="ECO:0000313" key="13">
    <source>
        <dbReference type="Proteomes" id="UP000248198"/>
    </source>
</evidence>
<evidence type="ECO:0000256" key="2">
    <source>
        <dbReference type="ARBA" id="ARBA00022448"/>
    </source>
</evidence>
<dbReference type="InterPro" id="IPR023997">
    <property type="entry name" value="TonB-dep_OMP_SusC/RagA_CS"/>
</dbReference>
<evidence type="ECO:0000313" key="12">
    <source>
        <dbReference type="EMBL" id="PYF76993.1"/>
    </source>
</evidence>
<evidence type="ECO:0000256" key="7">
    <source>
        <dbReference type="ARBA" id="ARBA00023237"/>
    </source>
</evidence>
<keyword evidence="7 8" id="KW-0998">Cell outer membrane</keyword>
<keyword evidence="4 8" id="KW-0812">Transmembrane</keyword>
<dbReference type="Pfam" id="PF07715">
    <property type="entry name" value="Plug"/>
    <property type="match status" value="1"/>
</dbReference>
<organism evidence="12 13">
    <name type="scientific">Pedobacter nutrimenti</name>
    <dbReference type="NCBI Taxonomy" id="1241337"/>
    <lineage>
        <taxon>Bacteria</taxon>
        <taxon>Pseudomonadati</taxon>
        <taxon>Bacteroidota</taxon>
        <taxon>Sphingobacteriia</taxon>
        <taxon>Sphingobacteriales</taxon>
        <taxon>Sphingobacteriaceae</taxon>
        <taxon>Pedobacter</taxon>
    </lineage>
</organism>
<evidence type="ECO:0000259" key="11">
    <source>
        <dbReference type="Pfam" id="PF07715"/>
    </source>
</evidence>
<dbReference type="InterPro" id="IPR023996">
    <property type="entry name" value="TonB-dep_OMP_SusC/RagA"/>
</dbReference>
<accession>A0A318ULS3</accession>
<comment type="subcellular location">
    <subcellularLocation>
        <location evidence="1 8">Cell outer membrane</location>
        <topology evidence="1 8">Multi-pass membrane protein</topology>
    </subcellularLocation>
</comment>
<keyword evidence="13" id="KW-1185">Reference proteome</keyword>
<dbReference type="Gene3D" id="2.40.170.20">
    <property type="entry name" value="TonB-dependent receptor, beta-barrel domain"/>
    <property type="match status" value="1"/>
</dbReference>
<dbReference type="FunFam" id="2.170.130.10:FF:000008">
    <property type="entry name" value="SusC/RagA family TonB-linked outer membrane protein"/>
    <property type="match status" value="1"/>
</dbReference>
<dbReference type="InterPro" id="IPR008969">
    <property type="entry name" value="CarboxyPept-like_regulatory"/>
</dbReference>
<reference evidence="12 13" key="1">
    <citation type="submission" date="2018-06" db="EMBL/GenBank/DDBJ databases">
        <title>Genomic Encyclopedia of Archaeal and Bacterial Type Strains, Phase II (KMG-II): from individual species to whole genera.</title>
        <authorList>
            <person name="Goeker M."/>
        </authorList>
    </citation>
    <scope>NUCLEOTIDE SEQUENCE [LARGE SCALE GENOMIC DNA]</scope>
    <source>
        <strain evidence="12 13">DSM 27372</strain>
    </source>
</reference>
<sequence length="1051" mass="113618">MKSKPLQSKLLKVAFLQVIFTTPLIGNTWATSRSNPIPTGSLDRMTINATYTKKNVTVSGTVTDENHLPLPGVSIKVKGTNIGTSTDSNGKYTLVVPDNGAILIFSSIGFNTREVSFNGQKSLNVQLNSDAKNLNELVVVGYGTQKKKDVTGSVGSVSLTNVEKTPVFGTAQMLQGQVSGVQVTQTNSQPGAAFSVRVRGTNSINFSSDPLYVVDGYAGADITALNSNDIASIDVLKDASSTAIYGNRGANGVVIITTKSGTVGKNTISADVYSGFQQVGKVLKMMNATEFGTYLNRVTTYLNQNNTTQTPLPYTQAQLDALGEGTNYQKELFRTAPITNANVAMSGGSEGTKYLLSFNYFNQKGVILNSGYQRGTMRYNFNRAVSKKLNFGLNSQVSYDKQSLANVNTTGGSTGGTLLDALRINPAVPIFDPTGSFTFQNGPAGYANVLGNPIAAATLNINTITNLRLFANAFADYEFIPNLKLKVSVGTDDRFSNERTFRPTTTYLGKNTNGYSQIVNPQNLTWLNENTLSYNTVLNKIHSLSGVIGFTYQEFKFSSNTTTATALTTNNLGTDNLGVGGSVTATSTANKITLASLLARVNYSLLDKYLLTVSYRRDGTSTLGTKNQWGNFASGALAWRVSSEEFLKNIKEISDLKLRLGYGITGNSNIPAYSSLSQYVFNTYYLNGRVVGASPNNIGNPNLKWESTRAINGGVDLGLFANRLTFTADYYDKRTDKLLFNRTVPSSSGFTTVIDNIGSVSNKGFEFSITSQNIQSEKVKWSTSFNFSRNINKILSLGDVDFQYTGNVSSSLYPGGRNAAILQVGKPIGSFYGYVFDGIWQSAQEIAQSGITSAVKPGDPKYKDLNGDHLINDGDRTIIGQALPKFSYGLSSNLTVGKFNLFVLVQGVYGNQILNENKVEIENGTLSDNKLAYVLTDSWNGPGTSNTLPSVGSSYRRGLGPTSDILESGSYLRFKTITLTYELPLPKTSSIFKTASVYATGQNLFTITKYSGYDPEVNSYSNTAGNYTSLGTDYNPYPNIRTYTLGLRLGF</sequence>
<dbReference type="Proteomes" id="UP000248198">
    <property type="component" value="Unassembled WGS sequence"/>
</dbReference>
<dbReference type="InterPro" id="IPR039426">
    <property type="entry name" value="TonB-dep_rcpt-like"/>
</dbReference>
<feature type="domain" description="TonB-dependent receptor-like beta-barrel" evidence="10">
    <location>
        <begin position="448"/>
        <end position="1004"/>
    </location>
</feature>
<evidence type="ECO:0000256" key="6">
    <source>
        <dbReference type="ARBA" id="ARBA00023136"/>
    </source>
</evidence>
<gene>
    <name evidence="12" type="ORF">B0O44_101470</name>
</gene>
<dbReference type="GO" id="GO:0009279">
    <property type="term" value="C:cell outer membrane"/>
    <property type="evidence" value="ECO:0007669"/>
    <property type="project" value="UniProtKB-SubCell"/>
</dbReference>
<dbReference type="SUPFAM" id="SSF56935">
    <property type="entry name" value="Porins"/>
    <property type="match status" value="1"/>
</dbReference>
<proteinExistence type="inferred from homology"/>
<dbReference type="InterPro" id="IPR012910">
    <property type="entry name" value="Plug_dom"/>
</dbReference>
<dbReference type="OrthoDB" id="9768177at2"/>
<dbReference type="InterPro" id="IPR000531">
    <property type="entry name" value="Beta-barrel_TonB"/>
</dbReference>
<feature type="domain" description="TonB-dependent receptor plug" evidence="11">
    <location>
        <begin position="146"/>
        <end position="253"/>
    </location>
</feature>
<dbReference type="Gene3D" id="2.60.40.1120">
    <property type="entry name" value="Carboxypeptidase-like, regulatory domain"/>
    <property type="match status" value="1"/>
</dbReference>
<evidence type="ECO:0000256" key="5">
    <source>
        <dbReference type="ARBA" id="ARBA00023077"/>
    </source>
</evidence>
<dbReference type="PROSITE" id="PS52016">
    <property type="entry name" value="TONB_DEPENDENT_REC_3"/>
    <property type="match status" value="1"/>
</dbReference>
<evidence type="ECO:0000256" key="1">
    <source>
        <dbReference type="ARBA" id="ARBA00004571"/>
    </source>
</evidence>
<evidence type="ECO:0000256" key="9">
    <source>
        <dbReference type="RuleBase" id="RU003357"/>
    </source>
</evidence>
<dbReference type="InterPro" id="IPR037066">
    <property type="entry name" value="Plug_dom_sf"/>
</dbReference>
<keyword evidence="2 8" id="KW-0813">Transport</keyword>
<dbReference type="SUPFAM" id="SSF49464">
    <property type="entry name" value="Carboxypeptidase regulatory domain-like"/>
    <property type="match status" value="1"/>
</dbReference>
<dbReference type="EMBL" id="QKLU01000001">
    <property type="protein sequence ID" value="PYF76993.1"/>
    <property type="molecule type" value="Genomic_DNA"/>
</dbReference>
<evidence type="ECO:0000256" key="3">
    <source>
        <dbReference type="ARBA" id="ARBA00022452"/>
    </source>
</evidence>
<dbReference type="InterPro" id="IPR036942">
    <property type="entry name" value="Beta-barrel_TonB_sf"/>
</dbReference>
<dbReference type="NCBIfam" id="TIGR04057">
    <property type="entry name" value="SusC_RagA_signa"/>
    <property type="match status" value="1"/>
</dbReference>
<evidence type="ECO:0000256" key="8">
    <source>
        <dbReference type="PROSITE-ProRule" id="PRU01360"/>
    </source>
</evidence>
<keyword evidence="3 8" id="KW-1134">Transmembrane beta strand</keyword>
<dbReference type="NCBIfam" id="TIGR04056">
    <property type="entry name" value="OMP_RagA_SusC"/>
    <property type="match status" value="1"/>
</dbReference>
<comment type="similarity">
    <text evidence="8 9">Belongs to the TonB-dependent receptor family.</text>
</comment>
<dbReference type="AlphaFoldDB" id="A0A318ULS3"/>
<comment type="caution">
    <text evidence="12">The sequence shown here is derived from an EMBL/GenBank/DDBJ whole genome shotgun (WGS) entry which is preliminary data.</text>
</comment>
<name>A0A318ULS3_9SPHI</name>
<evidence type="ECO:0000259" key="10">
    <source>
        <dbReference type="Pfam" id="PF00593"/>
    </source>
</evidence>
<dbReference type="Pfam" id="PF13715">
    <property type="entry name" value="CarbopepD_reg_2"/>
    <property type="match status" value="1"/>
</dbReference>
<protein>
    <submittedName>
        <fullName evidence="12">TonB-linked SusC/RagA family outer membrane protein</fullName>
    </submittedName>
</protein>
<dbReference type="Gene3D" id="2.170.130.10">
    <property type="entry name" value="TonB-dependent receptor, plug domain"/>
    <property type="match status" value="1"/>
</dbReference>
<dbReference type="RefSeq" id="WP_110827082.1">
    <property type="nucleotide sequence ID" value="NZ_QKLU01000001.1"/>
</dbReference>
<dbReference type="Pfam" id="PF00593">
    <property type="entry name" value="TonB_dep_Rec_b-barrel"/>
    <property type="match status" value="1"/>
</dbReference>
<evidence type="ECO:0000256" key="4">
    <source>
        <dbReference type="ARBA" id="ARBA00022692"/>
    </source>
</evidence>
<keyword evidence="5 9" id="KW-0798">TonB box</keyword>